<name>A0ABV8XKU2_9DEIO</name>
<gene>
    <name evidence="2" type="ORF">ACFOZ9_04895</name>
</gene>
<dbReference type="CDD" id="cd00077">
    <property type="entry name" value="HDc"/>
    <property type="match status" value="1"/>
</dbReference>
<proteinExistence type="predicted"/>
<dbReference type="PANTHER" id="PTHR45228:SF4">
    <property type="entry name" value="LIPOPROTEIN"/>
    <property type="match status" value="1"/>
</dbReference>
<organism evidence="2 3">
    <name type="scientific">Deinococcus navajonensis</name>
    <dbReference type="NCBI Taxonomy" id="309884"/>
    <lineage>
        <taxon>Bacteria</taxon>
        <taxon>Thermotogati</taxon>
        <taxon>Deinococcota</taxon>
        <taxon>Deinococci</taxon>
        <taxon>Deinococcales</taxon>
        <taxon>Deinococcaceae</taxon>
        <taxon>Deinococcus</taxon>
    </lineage>
</organism>
<dbReference type="SMART" id="SM00471">
    <property type="entry name" value="HDc"/>
    <property type="match status" value="1"/>
</dbReference>
<protein>
    <submittedName>
        <fullName evidence="2">HD domain-containing phosphohydrolase</fullName>
    </submittedName>
</protein>
<dbReference type="Gene3D" id="1.10.3210.10">
    <property type="entry name" value="Hypothetical protein af1432"/>
    <property type="match status" value="2"/>
</dbReference>
<evidence type="ECO:0000313" key="2">
    <source>
        <dbReference type="EMBL" id="MFC4425541.1"/>
    </source>
</evidence>
<dbReference type="PANTHER" id="PTHR45228">
    <property type="entry name" value="CYCLIC DI-GMP PHOSPHODIESTERASE TM_0186-RELATED"/>
    <property type="match status" value="1"/>
</dbReference>
<sequence>MFRRPKTPPPTAPVTEARKPTLTAAGEAPDATRVLSELLARPTLEGILEGALSQASVLLGGDWRGYAILRRGQDRVAGVFGYPKALIGTPLSGPWAPMKPRVLADGSRELYEANPPELHATLDTCGMKDVRLSMIAPLSDRGRALGALVLDRTSSDGISPTAQEAVTKWAAAVAPLIGVLEGREEWKAAARQITSSVVEAVESQEFDALGHAQAVAETSLKLGRAVGLVGRDLDELWFAATMHDLGKIHGETGHPQVGANFLHGVAHLTEAQKAIRHHHERWDGQGEPDRLAGEDIPLYARILAVANAYVRLGDLDRVRAQAGKGLDPRLVAALEKLQQ</sequence>
<keyword evidence="3" id="KW-1185">Reference proteome</keyword>
<dbReference type="RefSeq" id="WP_380037032.1">
    <property type="nucleotide sequence ID" value="NZ_JBHSEH010000005.1"/>
</dbReference>
<evidence type="ECO:0000259" key="1">
    <source>
        <dbReference type="PROSITE" id="PS51832"/>
    </source>
</evidence>
<dbReference type="Proteomes" id="UP001595998">
    <property type="component" value="Unassembled WGS sequence"/>
</dbReference>
<dbReference type="Pfam" id="PF13487">
    <property type="entry name" value="HD_5"/>
    <property type="match status" value="1"/>
</dbReference>
<dbReference type="EMBL" id="JBHSEH010000005">
    <property type="protein sequence ID" value="MFC4425541.1"/>
    <property type="molecule type" value="Genomic_DNA"/>
</dbReference>
<dbReference type="InterPro" id="IPR052020">
    <property type="entry name" value="Cyclic_di-GMP/3'3'-cGAMP_PDE"/>
</dbReference>
<dbReference type="InterPro" id="IPR037522">
    <property type="entry name" value="HD_GYP_dom"/>
</dbReference>
<dbReference type="PROSITE" id="PS51832">
    <property type="entry name" value="HD_GYP"/>
    <property type="match status" value="1"/>
</dbReference>
<evidence type="ECO:0000313" key="3">
    <source>
        <dbReference type="Proteomes" id="UP001595998"/>
    </source>
</evidence>
<reference evidence="3" key="1">
    <citation type="journal article" date="2019" name="Int. J. Syst. Evol. Microbiol.">
        <title>The Global Catalogue of Microorganisms (GCM) 10K type strain sequencing project: providing services to taxonomists for standard genome sequencing and annotation.</title>
        <authorList>
            <consortium name="The Broad Institute Genomics Platform"/>
            <consortium name="The Broad Institute Genome Sequencing Center for Infectious Disease"/>
            <person name="Wu L."/>
            <person name="Ma J."/>
        </authorList>
    </citation>
    <scope>NUCLEOTIDE SEQUENCE [LARGE SCALE GENOMIC DNA]</scope>
    <source>
        <strain evidence="3">CCUG 56029</strain>
    </source>
</reference>
<dbReference type="InterPro" id="IPR003607">
    <property type="entry name" value="HD/PDEase_dom"/>
</dbReference>
<comment type="caution">
    <text evidence="2">The sequence shown here is derived from an EMBL/GenBank/DDBJ whole genome shotgun (WGS) entry which is preliminary data.</text>
</comment>
<accession>A0ABV8XKU2</accession>
<feature type="domain" description="HD-GYP" evidence="1">
    <location>
        <begin position="163"/>
        <end position="339"/>
    </location>
</feature>
<dbReference type="SUPFAM" id="SSF109604">
    <property type="entry name" value="HD-domain/PDEase-like"/>
    <property type="match status" value="1"/>
</dbReference>